<gene>
    <name evidence="2" type="ORF">AVEN_16681_1</name>
</gene>
<dbReference type="EMBL" id="BGPR01232990">
    <property type="protein sequence ID" value="GBL82450.1"/>
    <property type="molecule type" value="Genomic_DNA"/>
</dbReference>
<evidence type="ECO:0000313" key="2">
    <source>
        <dbReference type="EMBL" id="GBL82450.1"/>
    </source>
</evidence>
<accession>A0A4Y2ARQ3</accession>
<sequence>MGTENTNRKRKQRSSDVMRQEEMIFFKGLSQAMKHGFVTRHLQRNGSHWNGGKKTQEKPETQESKATSFFKKIMCNVFWDCQGILLADWMERGTTINATAYCETLMKLRRSIQNKGVLLISGTVFVHENARPHTARVTTTLLD</sequence>
<name>A0A4Y2ARQ3_ARAVE</name>
<proteinExistence type="predicted"/>
<dbReference type="PANTHER" id="PTHR46060">
    <property type="entry name" value="MARINER MOS1 TRANSPOSASE-LIKE PROTEIN"/>
    <property type="match status" value="1"/>
</dbReference>
<dbReference type="GO" id="GO:0003676">
    <property type="term" value="F:nucleic acid binding"/>
    <property type="evidence" value="ECO:0007669"/>
    <property type="project" value="InterPro"/>
</dbReference>
<feature type="compositionally biased region" description="Basic and acidic residues" evidence="1">
    <location>
        <begin position="54"/>
        <end position="63"/>
    </location>
</feature>
<dbReference type="Pfam" id="PF01359">
    <property type="entry name" value="Transposase_1"/>
    <property type="match status" value="1"/>
</dbReference>
<organism evidence="2 3">
    <name type="scientific">Araneus ventricosus</name>
    <name type="common">Orbweaver spider</name>
    <name type="synonym">Epeira ventricosa</name>
    <dbReference type="NCBI Taxonomy" id="182803"/>
    <lineage>
        <taxon>Eukaryota</taxon>
        <taxon>Metazoa</taxon>
        <taxon>Ecdysozoa</taxon>
        <taxon>Arthropoda</taxon>
        <taxon>Chelicerata</taxon>
        <taxon>Arachnida</taxon>
        <taxon>Araneae</taxon>
        <taxon>Araneomorphae</taxon>
        <taxon>Entelegynae</taxon>
        <taxon>Araneoidea</taxon>
        <taxon>Araneidae</taxon>
        <taxon>Araneus</taxon>
    </lineage>
</organism>
<dbReference type="InterPro" id="IPR052709">
    <property type="entry name" value="Transposase-MT_Hybrid"/>
</dbReference>
<dbReference type="OrthoDB" id="8369663at2759"/>
<dbReference type="Proteomes" id="UP000499080">
    <property type="component" value="Unassembled WGS sequence"/>
</dbReference>
<evidence type="ECO:0000313" key="3">
    <source>
        <dbReference type="Proteomes" id="UP000499080"/>
    </source>
</evidence>
<keyword evidence="3" id="KW-1185">Reference proteome</keyword>
<dbReference type="AlphaFoldDB" id="A0A4Y2ARQ3"/>
<protein>
    <recommendedName>
        <fullName evidence="4">Histone-lysine N-methyltransferase SETMAR</fullName>
    </recommendedName>
</protein>
<evidence type="ECO:0008006" key="4">
    <source>
        <dbReference type="Google" id="ProtNLM"/>
    </source>
</evidence>
<dbReference type="Gene3D" id="3.30.420.10">
    <property type="entry name" value="Ribonuclease H-like superfamily/Ribonuclease H"/>
    <property type="match status" value="1"/>
</dbReference>
<reference evidence="2 3" key="1">
    <citation type="journal article" date="2019" name="Sci. Rep.">
        <title>Orb-weaving spider Araneus ventricosus genome elucidates the spidroin gene catalogue.</title>
        <authorList>
            <person name="Kono N."/>
            <person name="Nakamura H."/>
            <person name="Ohtoshi R."/>
            <person name="Moran D.A.P."/>
            <person name="Shinohara A."/>
            <person name="Yoshida Y."/>
            <person name="Fujiwara M."/>
            <person name="Mori M."/>
            <person name="Tomita M."/>
            <person name="Arakawa K."/>
        </authorList>
    </citation>
    <scope>NUCLEOTIDE SEQUENCE [LARGE SCALE GENOMIC DNA]</scope>
</reference>
<feature type="region of interest" description="Disordered" evidence="1">
    <location>
        <begin position="43"/>
        <end position="63"/>
    </location>
</feature>
<comment type="caution">
    <text evidence="2">The sequence shown here is derived from an EMBL/GenBank/DDBJ whole genome shotgun (WGS) entry which is preliminary data.</text>
</comment>
<dbReference type="InterPro" id="IPR001888">
    <property type="entry name" value="Transposase_1"/>
</dbReference>
<dbReference type="InterPro" id="IPR036397">
    <property type="entry name" value="RNaseH_sf"/>
</dbReference>
<evidence type="ECO:0000256" key="1">
    <source>
        <dbReference type="SAM" id="MobiDB-lite"/>
    </source>
</evidence>
<dbReference type="PANTHER" id="PTHR46060:SF1">
    <property type="entry name" value="MARINER MOS1 TRANSPOSASE-LIKE PROTEIN"/>
    <property type="match status" value="1"/>
</dbReference>